<feature type="binding site" evidence="8">
    <location>
        <position position="178"/>
    </location>
    <ligand>
        <name>ATP</name>
        <dbReference type="ChEBI" id="CHEBI:30616"/>
    </ligand>
</feature>
<keyword evidence="10" id="KW-1185">Reference proteome</keyword>
<evidence type="ECO:0000313" key="10">
    <source>
        <dbReference type="Proteomes" id="UP000779070"/>
    </source>
</evidence>
<accession>A0ABS2ZXF9</accession>
<dbReference type="SUPFAM" id="SSF52374">
    <property type="entry name" value="Nucleotidylyl transferase"/>
    <property type="match status" value="1"/>
</dbReference>
<keyword evidence="4 8" id="KW-0566">Pantothenate biosynthesis</keyword>
<comment type="subcellular location">
    <subcellularLocation>
        <location evidence="8">Cytoplasm</location>
    </subcellularLocation>
</comment>
<reference evidence="9 10" key="1">
    <citation type="submission" date="2021-02" db="EMBL/GenBank/DDBJ databases">
        <title>Draft Genome Sequences of 5 Vibrio neptunius Strains Isolated From of Bivalve Hatcheries.</title>
        <authorList>
            <person name="Galvis F."/>
            <person name="Barja J.L."/>
            <person name="Lemos M.L."/>
            <person name="Balado M."/>
        </authorList>
    </citation>
    <scope>NUCLEOTIDE SEQUENCE [LARGE SCALE GENOMIC DNA]</scope>
    <source>
        <strain evidence="9 10">PP-145.98</strain>
    </source>
</reference>
<dbReference type="Proteomes" id="UP000779070">
    <property type="component" value="Unassembled WGS sequence"/>
</dbReference>
<dbReference type="PANTHER" id="PTHR21299:SF1">
    <property type="entry name" value="PANTOATE--BETA-ALANINE LIGASE"/>
    <property type="match status" value="1"/>
</dbReference>
<feature type="binding site" evidence="8">
    <location>
        <begin position="30"/>
        <end position="37"/>
    </location>
    <ligand>
        <name>ATP</name>
        <dbReference type="ChEBI" id="CHEBI:30616"/>
    </ligand>
</feature>
<evidence type="ECO:0000256" key="8">
    <source>
        <dbReference type="HAMAP-Rule" id="MF_00158"/>
    </source>
</evidence>
<dbReference type="HAMAP" id="MF_00158">
    <property type="entry name" value="PanC"/>
    <property type="match status" value="1"/>
</dbReference>
<dbReference type="EC" id="6.3.2.1" evidence="8"/>
<dbReference type="NCBIfam" id="TIGR00018">
    <property type="entry name" value="panC"/>
    <property type="match status" value="1"/>
</dbReference>
<evidence type="ECO:0000256" key="5">
    <source>
        <dbReference type="ARBA" id="ARBA00022741"/>
    </source>
</evidence>
<dbReference type="Gene3D" id="3.40.50.620">
    <property type="entry name" value="HUPs"/>
    <property type="match status" value="1"/>
</dbReference>
<evidence type="ECO:0000256" key="4">
    <source>
        <dbReference type="ARBA" id="ARBA00022655"/>
    </source>
</evidence>
<keyword evidence="8" id="KW-0963">Cytoplasm</keyword>
<feature type="binding site" evidence="8">
    <location>
        <position position="61"/>
    </location>
    <ligand>
        <name>beta-alanine</name>
        <dbReference type="ChEBI" id="CHEBI:57966"/>
    </ligand>
</feature>
<dbReference type="PANTHER" id="PTHR21299">
    <property type="entry name" value="CYTIDYLATE KINASE/PANTOATE-BETA-ALANINE LIGASE"/>
    <property type="match status" value="1"/>
</dbReference>
<comment type="caution">
    <text evidence="9">The sequence shown here is derived from an EMBL/GenBank/DDBJ whole genome shotgun (WGS) entry which is preliminary data.</text>
</comment>
<proteinExistence type="inferred from homology"/>
<feature type="binding site" evidence="8">
    <location>
        <position position="155"/>
    </location>
    <ligand>
        <name>(R)-pantoate</name>
        <dbReference type="ChEBI" id="CHEBI:15980"/>
    </ligand>
</feature>
<evidence type="ECO:0000256" key="2">
    <source>
        <dbReference type="ARBA" id="ARBA00009256"/>
    </source>
</evidence>
<keyword evidence="5 8" id="KW-0547">Nucleotide-binding</keyword>
<dbReference type="EMBL" id="JAFHLB010000001">
    <property type="protein sequence ID" value="MBN3576132.1"/>
    <property type="molecule type" value="Genomic_DNA"/>
</dbReference>
<feature type="binding site" evidence="8">
    <location>
        <begin position="149"/>
        <end position="152"/>
    </location>
    <ligand>
        <name>ATP</name>
        <dbReference type="ChEBI" id="CHEBI:30616"/>
    </ligand>
</feature>
<dbReference type="NCBIfam" id="TIGR00125">
    <property type="entry name" value="cyt_tran_rel"/>
    <property type="match status" value="1"/>
</dbReference>
<dbReference type="InterPro" id="IPR004821">
    <property type="entry name" value="Cyt_trans-like"/>
</dbReference>
<comment type="pathway">
    <text evidence="1 8">Cofactor biosynthesis; (R)-pantothenate biosynthesis; (R)-pantothenate from (R)-pantoate and beta-alanine: step 1/1.</text>
</comment>
<feature type="active site" description="Proton donor" evidence="8">
    <location>
        <position position="37"/>
    </location>
</feature>
<dbReference type="InterPro" id="IPR042176">
    <property type="entry name" value="Pantoate_ligase_C"/>
</dbReference>
<evidence type="ECO:0000256" key="6">
    <source>
        <dbReference type="ARBA" id="ARBA00022840"/>
    </source>
</evidence>
<comment type="similarity">
    <text evidence="2 8">Belongs to the pantothenate synthetase family.</text>
</comment>
<keyword evidence="3 8" id="KW-0436">Ligase</keyword>
<keyword evidence="6 8" id="KW-0067">ATP-binding</keyword>
<feature type="binding site" evidence="8">
    <location>
        <position position="61"/>
    </location>
    <ligand>
        <name>(R)-pantoate</name>
        <dbReference type="ChEBI" id="CHEBI:15980"/>
    </ligand>
</feature>
<dbReference type="Pfam" id="PF02569">
    <property type="entry name" value="Pantoate_ligase"/>
    <property type="match status" value="1"/>
</dbReference>
<feature type="binding site" evidence="8">
    <location>
        <begin position="186"/>
        <end position="189"/>
    </location>
    <ligand>
        <name>ATP</name>
        <dbReference type="ChEBI" id="CHEBI:30616"/>
    </ligand>
</feature>
<evidence type="ECO:0000256" key="3">
    <source>
        <dbReference type="ARBA" id="ARBA00022598"/>
    </source>
</evidence>
<evidence type="ECO:0000256" key="7">
    <source>
        <dbReference type="ARBA" id="ARBA00048258"/>
    </source>
</evidence>
<protein>
    <recommendedName>
        <fullName evidence="8">Pantothenate synthetase</fullName>
        <shortName evidence="8">PS</shortName>
        <ecNumber evidence="8">6.3.2.1</ecNumber>
    </recommendedName>
    <alternativeName>
        <fullName evidence="8">Pantoate--beta-alanine ligase</fullName>
    </alternativeName>
    <alternativeName>
        <fullName evidence="8">Pantoate-activating enzyme</fullName>
    </alternativeName>
</protein>
<sequence>MQTFAEIAALREQLKPYKRDGRRIAFVPTMGNLHEGHLTLVRKAREHADIVVVSIFVNPMQFERSDDLNNYPRTLEDDLTKLGAESVDFVFTPTQEIIYPEGLDKHSSIEVPGLSNILEGASRPGHFRGVATVVTKLFNIVQPDVACFGEKDFQQLAVIRKMTEDLAMDIEIVGVATVREMDGLAMSSRNGLLTIDERQRAPVLARTMRWISSAMRGGRDDYTSIIEDASDQLRAAGLQPDEIFIRDARTLQSVTTETTQAVILMSAFLGQARLIDNQVVEMVVESKEEETAEAPSESAE</sequence>
<evidence type="ECO:0000313" key="9">
    <source>
        <dbReference type="EMBL" id="MBN3576132.1"/>
    </source>
</evidence>
<name>A0ABS2ZXF9_9VIBR</name>
<comment type="subunit">
    <text evidence="8">Homodimer.</text>
</comment>
<comment type="catalytic activity">
    <reaction evidence="7 8">
        <text>(R)-pantoate + beta-alanine + ATP = (R)-pantothenate + AMP + diphosphate + H(+)</text>
        <dbReference type="Rhea" id="RHEA:10912"/>
        <dbReference type="ChEBI" id="CHEBI:15378"/>
        <dbReference type="ChEBI" id="CHEBI:15980"/>
        <dbReference type="ChEBI" id="CHEBI:29032"/>
        <dbReference type="ChEBI" id="CHEBI:30616"/>
        <dbReference type="ChEBI" id="CHEBI:33019"/>
        <dbReference type="ChEBI" id="CHEBI:57966"/>
        <dbReference type="ChEBI" id="CHEBI:456215"/>
        <dbReference type="EC" id="6.3.2.1"/>
    </reaction>
</comment>
<dbReference type="GO" id="GO:0004592">
    <property type="term" value="F:pantoate-beta-alanine ligase activity"/>
    <property type="evidence" value="ECO:0007669"/>
    <property type="project" value="UniProtKB-EC"/>
</dbReference>
<organism evidence="9 10">
    <name type="scientific">Vibrio neptunius</name>
    <dbReference type="NCBI Taxonomy" id="170651"/>
    <lineage>
        <taxon>Bacteria</taxon>
        <taxon>Pseudomonadati</taxon>
        <taxon>Pseudomonadota</taxon>
        <taxon>Gammaproteobacteria</taxon>
        <taxon>Vibrionales</taxon>
        <taxon>Vibrionaceae</taxon>
        <taxon>Vibrio</taxon>
    </lineage>
</organism>
<dbReference type="RefSeq" id="WP_206368087.1">
    <property type="nucleotide sequence ID" value="NZ_CAWPTM010000090.1"/>
</dbReference>
<comment type="function">
    <text evidence="8">Catalyzes the condensation of pantoate with beta-alanine in an ATP-dependent reaction via a pantoyl-adenylate intermediate.</text>
</comment>
<dbReference type="InterPro" id="IPR003721">
    <property type="entry name" value="Pantoate_ligase"/>
</dbReference>
<evidence type="ECO:0000256" key="1">
    <source>
        <dbReference type="ARBA" id="ARBA00004990"/>
    </source>
</evidence>
<gene>
    <name evidence="8 9" type="primary">panC</name>
    <name evidence="9" type="ORF">JYA62_00420</name>
</gene>
<comment type="miscellaneous">
    <text evidence="8">The reaction proceeds by a bi uni uni bi ping pong mechanism.</text>
</comment>
<dbReference type="Gene3D" id="3.30.1300.10">
    <property type="entry name" value="Pantoate-beta-alanine ligase, C-terminal domain"/>
    <property type="match status" value="1"/>
</dbReference>
<dbReference type="InterPro" id="IPR014729">
    <property type="entry name" value="Rossmann-like_a/b/a_fold"/>
</dbReference>
<dbReference type="CDD" id="cd00560">
    <property type="entry name" value="PanC"/>
    <property type="match status" value="1"/>
</dbReference>